<evidence type="ECO:0000259" key="2">
    <source>
        <dbReference type="PROSITE" id="PS50206"/>
    </source>
</evidence>
<dbReference type="InterPro" id="IPR001763">
    <property type="entry name" value="Rhodanese-like_dom"/>
</dbReference>
<dbReference type="Pfam" id="PF00581">
    <property type="entry name" value="Rhodanese"/>
    <property type="match status" value="1"/>
</dbReference>
<dbReference type="PROSITE" id="PS50206">
    <property type="entry name" value="RHODANESE_3"/>
    <property type="match status" value="1"/>
</dbReference>
<dbReference type="InterPro" id="IPR043186">
    <property type="entry name" value="Str14"/>
</dbReference>
<dbReference type="SUPFAM" id="SSF52821">
    <property type="entry name" value="Rhodanese/Cell cycle control phosphatase"/>
    <property type="match status" value="1"/>
</dbReference>
<comment type="caution">
    <text evidence="3">The sequence shown here is derived from an EMBL/GenBank/DDBJ whole genome shotgun (WGS) entry which is preliminary data.</text>
</comment>
<dbReference type="Gene3D" id="3.40.250.10">
    <property type="entry name" value="Rhodanese-like domain"/>
    <property type="match status" value="1"/>
</dbReference>
<feature type="region of interest" description="Disordered" evidence="1">
    <location>
        <begin position="224"/>
        <end position="243"/>
    </location>
</feature>
<keyword evidence="4" id="KW-1185">Reference proteome</keyword>
<dbReference type="Proteomes" id="UP001205105">
    <property type="component" value="Unassembled WGS sequence"/>
</dbReference>
<organism evidence="3 4">
    <name type="scientific">Chlorella ohadii</name>
    <dbReference type="NCBI Taxonomy" id="2649997"/>
    <lineage>
        <taxon>Eukaryota</taxon>
        <taxon>Viridiplantae</taxon>
        <taxon>Chlorophyta</taxon>
        <taxon>core chlorophytes</taxon>
        <taxon>Trebouxiophyceae</taxon>
        <taxon>Chlorellales</taxon>
        <taxon>Chlorellaceae</taxon>
        <taxon>Chlorella clade</taxon>
        <taxon>Chlorella</taxon>
    </lineage>
</organism>
<evidence type="ECO:0000313" key="4">
    <source>
        <dbReference type="Proteomes" id="UP001205105"/>
    </source>
</evidence>
<dbReference type="GO" id="GO:0009507">
    <property type="term" value="C:chloroplast"/>
    <property type="evidence" value="ECO:0007669"/>
    <property type="project" value="TreeGrafter"/>
</dbReference>
<dbReference type="CDD" id="cd00158">
    <property type="entry name" value="RHOD"/>
    <property type="match status" value="1"/>
</dbReference>
<dbReference type="AlphaFoldDB" id="A0AAD5DK87"/>
<dbReference type="SMART" id="SM00450">
    <property type="entry name" value="RHOD"/>
    <property type="match status" value="1"/>
</dbReference>
<proteinExistence type="predicted"/>
<feature type="domain" description="Rhodanese" evidence="2">
    <location>
        <begin position="83"/>
        <end position="219"/>
    </location>
</feature>
<evidence type="ECO:0000313" key="3">
    <source>
        <dbReference type="EMBL" id="KAI7837943.1"/>
    </source>
</evidence>
<protein>
    <recommendedName>
        <fullName evidence="2">Rhodanese domain-containing protein</fullName>
    </recommendedName>
</protein>
<dbReference type="PANTHER" id="PTHR44920:SF2">
    <property type="entry name" value="RHODANESE DOMAIN-CONTAINING PROTEIN"/>
    <property type="match status" value="1"/>
</dbReference>
<dbReference type="EMBL" id="JADXDR010000139">
    <property type="protein sequence ID" value="KAI7837943.1"/>
    <property type="molecule type" value="Genomic_DNA"/>
</dbReference>
<evidence type="ECO:0000256" key="1">
    <source>
        <dbReference type="SAM" id="MobiDB-lite"/>
    </source>
</evidence>
<reference evidence="3" key="1">
    <citation type="submission" date="2020-11" db="EMBL/GenBank/DDBJ databases">
        <title>Chlorella ohadii genome sequencing and assembly.</title>
        <authorList>
            <person name="Murik O."/>
            <person name="Treves H."/>
            <person name="Kedem I."/>
            <person name="Shotland Y."/>
            <person name="Kaplan A."/>
        </authorList>
    </citation>
    <scope>NUCLEOTIDE SEQUENCE</scope>
    <source>
        <strain evidence="3">1</strain>
    </source>
</reference>
<dbReference type="InterPro" id="IPR036873">
    <property type="entry name" value="Rhodanese-like_dom_sf"/>
</dbReference>
<sequence>MLAKAVCATPVACVPRGKAFAPATAPAARPRALPLAARRQRVVAAAAATQADTKYPGWEVIYRDLTAAGIPSLTPEEAFDEVELGRAVLIDVRPPEDHEKAHPRGAVNIPVFLVINSPSSPGEFGKWLACKANGVTPTKPNPELAAAVAAAAAGGKSAILVCEAGGTTEPSINFPTGKASRSLKAAWKVLTSSGLGASQVKHLAGGVYGYANSGLPMVGEYDGSGAGRTPAVAEKPSGQYFNK</sequence>
<dbReference type="PANTHER" id="PTHR44920">
    <property type="entry name" value="RHODANESE-LIKE DOMAIN-CONTAINING PROTEIN 14, CHLOROPLASTIC-RELATED"/>
    <property type="match status" value="1"/>
</dbReference>
<accession>A0AAD5DK87</accession>
<name>A0AAD5DK87_9CHLO</name>
<gene>
    <name evidence="3" type="ORF">COHA_008249</name>
</gene>